<dbReference type="OrthoDB" id="287918at2"/>
<evidence type="ECO:0000313" key="3">
    <source>
        <dbReference type="EMBL" id="SFQ64934.1"/>
    </source>
</evidence>
<dbReference type="InterPro" id="IPR011051">
    <property type="entry name" value="RmlC_Cupin_sf"/>
</dbReference>
<dbReference type="STRING" id="587909.SAMN05421810_111172"/>
<dbReference type="PIRSF" id="PIRSF016602">
    <property type="entry name" value="CurC_prd"/>
    <property type="match status" value="1"/>
</dbReference>
<dbReference type="InterPro" id="IPR016672">
    <property type="entry name" value="Polyketide_Synth_CurC_prd"/>
</dbReference>
<dbReference type="InterPro" id="IPR013096">
    <property type="entry name" value="Cupin_2"/>
</dbReference>
<dbReference type="PANTHER" id="PTHR36114">
    <property type="entry name" value="16.7 KDA PROTEIN IN WHIE LOCUS"/>
    <property type="match status" value="1"/>
</dbReference>
<evidence type="ECO:0000256" key="1">
    <source>
        <dbReference type="SAM" id="MobiDB-lite"/>
    </source>
</evidence>
<keyword evidence="4" id="KW-1185">Reference proteome</keyword>
<dbReference type="Pfam" id="PF07883">
    <property type="entry name" value="Cupin_2"/>
    <property type="match status" value="1"/>
</dbReference>
<keyword evidence="3" id="KW-0503">Monooxygenase</keyword>
<dbReference type="SUPFAM" id="SSF51182">
    <property type="entry name" value="RmlC-like cupins"/>
    <property type="match status" value="1"/>
</dbReference>
<reference evidence="4" key="1">
    <citation type="submission" date="2016-10" db="EMBL/GenBank/DDBJ databases">
        <authorList>
            <person name="Varghese N."/>
            <person name="Submissions S."/>
        </authorList>
    </citation>
    <scope>NUCLEOTIDE SEQUENCE [LARGE SCALE GENOMIC DNA]</scope>
    <source>
        <strain evidence="4">CGMCC 4.5579</strain>
    </source>
</reference>
<evidence type="ECO:0000313" key="4">
    <source>
        <dbReference type="Proteomes" id="UP000198727"/>
    </source>
</evidence>
<feature type="region of interest" description="Disordered" evidence="1">
    <location>
        <begin position="129"/>
        <end position="154"/>
    </location>
</feature>
<gene>
    <name evidence="3" type="ORF">SAMN05421810_111172</name>
</gene>
<dbReference type="InterPro" id="IPR052044">
    <property type="entry name" value="PKS_Associated_Protein"/>
</dbReference>
<proteinExistence type="predicted"/>
<dbReference type="AlphaFoldDB" id="A0A1I6A872"/>
<dbReference type="EMBL" id="FOWW01000011">
    <property type="protein sequence ID" value="SFQ64934.1"/>
    <property type="molecule type" value="Genomic_DNA"/>
</dbReference>
<dbReference type="InterPro" id="IPR014710">
    <property type="entry name" value="RmlC-like_jellyroll"/>
</dbReference>
<dbReference type="GO" id="GO:0004497">
    <property type="term" value="F:monooxygenase activity"/>
    <property type="evidence" value="ECO:0007669"/>
    <property type="project" value="UniProtKB-KW"/>
</dbReference>
<keyword evidence="3" id="KW-0560">Oxidoreductase</keyword>
<accession>A0A1I6A872</accession>
<organism evidence="3 4">
    <name type="scientific">Amycolatopsis arida</name>
    <dbReference type="NCBI Taxonomy" id="587909"/>
    <lineage>
        <taxon>Bacteria</taxon>
        <taxon>Bacillati</taxon>
        <taxon>Actinomycetota</taxon>
        <taxon>Actinomycetes</taxon>
        <taxon>Pseudonocardiales</taxon>
        <taxon>Pseudonocardiaceae</taxon>
        <taxon>Amycolatopsis</taxon>
    </lineage>
</organism>
<feature type="domain" description="Cupin type-2" evidence="2">
    <location>
        <begin position="55"/>
        <end position="119"/>
    </location>
</feature>
<evidence type="ECO:0000259" key="2">
    <source>
        <dbReference type="Pfam" id="PF07883"/>
    </source>
</evidence>
<name>A0A1I6A872_9PSEU</name>
<dbReference type="PANTHER" id="PTHR36114:SF1">
    <property type="entry name" value="16.7 KDA PROTEIN IN WHIE LOCUS"/>
    <property type="match status" value="1"/>
</dbReference>
<dbReference type="Proteomes" id="UP000198727">
    <property type="component" value="Unassembled WGS sequence"/>
</dbReference>
<dbReference type="Gene3D" id="2.60.120.10">
    <property type="entry name" value="Jelly Rolls"/>
    <property type="match status" value="1"/>
</dbReference>
<sequence length="154" mass="16331">MSTQHTDRPVAPLAGPTAVTKVHVDSVAANRRRGGDIRVMLSPKTVGATSGFGGMLELAPDEFVAEHYHPYSEEFLYLVSGSVEMTIDGAVHRLEPGDSIMVPIGARHRLVNVGEENARGVFHLSPLAPEPRLGHIDTEPLPNPAESGPSVGGP</sequence>
<protein>
    <submittedName>
        <fullName evidence="3">Putative monooxygenase</fullName>
    </submittedName>
</protein>
<dbReference type="RefSeq" id="WP_092535595.1">
    <property type="nucleotide sequence ID" value="NZ_FOWW01000011.1"/>
</dbReference>
<dbReference type="CDD" id="cd06991">
    <property type="entry name" value="cupin_TcmJ-like"/>
    <property type="match status" value="1"/>
</dbReference>